<name>X0XWZ2_9ZZZZ</name>
<keyword evidence="1" id="KW-1133">Transmembrane helix</keyword>
<protein>
    <submittedName>
        <fullName evidence="2">Uncharacterized protein</fullName>
    </submittedName>
</protein>
<organism evidence="2">
    <name type="scientific">marine sediment metagenome</name>
    <dbReference type="NCBI Taxonomy" id="412755"/>
    <lineage>
        <taxon>unclassified sequences</taxon>
        <taxon>metagenomes</taxon>
        <taxon>ecological metagenomes</taxon>
    </lineage>
</organism>
<keyword evidence="1" id="KW-0472">Membrane</keyword>
<comment type="caution">
    <text evidence="2">The sequence shown here is derived from an EMBL/GenBank/DDBJ whole genome shotgun (WGS) entry which is preliminary data.</text>
</comment>
<reference evidence="2" key="1">
    <citation type="journal article" date="2014" name="Front. Microbiol.">
        <title>High frequency of phylogenetically diverse reductive dehalogenase-homologous genes in deep subseafloor sedimentary metagenomes.</title>
        <authorList>
            <person name="Kawai M."/>
            <person name="Futagami T."/>
            <person name="Toyoda A."/>
            <person name="Takaki Y."/>
            <person name="Nishi S."/>
            <person name="Hori S."/>
            <person name="Arai W."/>
            <person name="Tsubouchi T."/>
            <person name="Morono Y."/>
            <person name="Uchiyama I."/>
            <person name="Ito T."/>
            <person name="Fujiyama A."/>
            <person name="Inagaki F."/>
            <person name="Takami H."/>
        </authorList>
    </citation>
    <scope>NUCLEOTIDE SEQUENCE</scope>
    <source>
        <strain evidence="2">Expedition CK06-06</strain>
    </source>
</reference>
<feature type="transmembrane region" description="Helical" evidence="1">
    <location>
        <begin position="6"/>
        <end position="24"/>
    </location>
</feature>
<dbReference type="EMBL" id="BARS01047727">
    <property type="protein sequence ID" value="GAG29301.1"/>
    <property type="molecule type" value="Genomic_DNA"/>
</dbReference>
<keyword evidence="1" id="KW-0812">Transmembrane</keyword>
<accession>X0XWZ2</accession>
<proteinExistence type="predicted"/>
<dbReference type="AlphaFoldDB" id="X0XWZ2"/>
<evidence type="ECO:0000313" key="2">
    <source>
        <dbReference type="EMBL" id="GAG29301.1"/>
    </source>
</evidence>
<evidence type="ECO:0000256" key="1">
    <source>
        <dbReference type="SAM" id="Phobius"/>
    </source>
</evidence>
<gene>
    <name evidence="2" type="ORF">S01H1_71654</name>
</gene>
<sequence>MDYGMGFIAFSAIIVIRAIVVVYMNNILDFTPQQYEYYPLRI</sequence>